<accession>A0ABD3Q280</accession>
<dbReference type="AlphaFoldDB" id="A0ABD3Q280"/>
<dbReference type="Proteomes" id="UP001530315">
    <property type="component" value="Unassembled WGS sequence"/>
</dbReference>
<proteinExistence type="predicted"/>
<sequence>MNRVSFSKDSQMFVVANRRGNVGHRNKMWYSVDELLSLKADMSCLIAQTRMDISSRSFCWDKLVGLEKRLSAGLAREYKQRKRSLFLAIHAEQRLQKALDIPNPDRIATVSMRHSQWAVERARAAALLLELDIVFSSPPTGNAESGI</sequence>
<reference evidence="1 2" key="1">
    <citation type="submission" date="2024-10" db="EMBL/GenBank/DDBJ databases">
        <title>Updated reference genomes for cyclostephanoid diatoms.</title>
        <authorList>
            <person name="Roberts W.R."/>
            <person name="Alverson A.J."/>
        </authorList>
    </citation>
    <scope>NUCLEOTIDE SEQUENCE [LARGE SCALE GENOMIC DNA]</scope>
    <source>
        <strain evidence="1 2">AJA276-08</strain>
    </source>
</reference>
<evidence type="ECO:0000313" key="2">
    <source>
        <dbReference type="Proteomes" id="UP001530315"/>
    </source>
</evidence>
<evidence type="ECO:0000313" key="1">
    <source>
        <dbReference type="EMBL" id="KAL3793566.1"/>
    </source>
</evidence>
<gene>
    <name evidence="1" type="ORF">ACHAW5_002846</name>
</gene>
<keyword evidence="2" id="KW-1185">Reference proteome</keyword>
<name>A0ABD3Q280_9STRA</name>
<protein>
    <submittedName>
        <fullName evidence="1">Uncharacterized protein</fullName>
    </submittedName>
</protein>
<organism evidence="1 2">
    <name type="scientific">Stephanodiscus triporus</name>
    <dbReference type="NCBI Taxonomy" id="2934178"/>
    <lineage>
        <taxon>Eukaryota</taxon>
        <taxon>Sar</taxon>
        <taxon>Stramenopiles</taxon>
        <taxon>Ochrophyta</taxon>
        <taxon>Bacillariophyta</taxon>
        <taxon>Coscinodiscophyceae</taxon>
        <taxon>Thalassiosirophycidae</taxon>
        <taxon>Stephanodiscales</taxon>
        <taxon>Stephanodiscaceae</taxon>
        <taxon>Stephanodiscus</taxon>
    </lineage>
</organism>
<dbReference type="EMBL" id="JALLAZ020000508">
    <property type="protein sequence ID" value="KAL3793566.1"/>
    <property type="molecule type" value="Genomic_DNA"/>
</dbReference>
<comment type="caution">
    <text evidence="1">The sequence shown here is derived from an EMBL/GenBank/DDBJ whole genome shotgun (WGS) entry which is preliminary data.</text>
</comment>